<dbReference type="PROSITE" id="PS51900">
    <property type="entry name" value="CB"/>
    <property type="match status" value="1"/>
</dbReference>
<dbReference type="CDD" id="cd09275">
    <property type="entry name" value="RNase_HI_RT_DIRS1"/>
    <property type="match status" value="1"/>
</dbReference>
<feature type="domain" description="Tyr recombinase" evidence="4">
    <location>
        <begin position="1694"/>
        <end position="1782"/>
    </location>
</feature>
<dbReference type="PANTHER" id="PTHR33050">
    <property type="entry name" value="REVERSE TRANSCRIPTASE DOMAIN-CONTAINING PROTEIN"/>
    <property type="match status" value="1"/>
</dbReference>
<feature type="domain" description="Core-binding (CB)" evidence="5">
    <location>
        <begin position="1589"/>
        <end position="1668"/>
    </location>
</feature>
<dbReference type="EMBL" id="LRGB01001878">
    <property type="protein sequence ID" value="KZS10125.1"/>
    <property type="molecule type" value="Genomic_DNA"/>
</dbReference>
<name>A0A164T151_9CRUS</name>
<organism evidence="6 7">
    <name type="scientific">Daphnia magna</name>
    <dbReference type="NCBI Taxonomy" id="35525"/>
    <lineage>
        <taxon>Eukaryota</taxon>
        <taxon>Metazoa</taxon>
        <taxon>Ecdysozoa</taxon>
        <taxon>Arthropoda</taxon>
        <taxon>Crustacea</taxon>
        <taxon>Branchiopoda</taxon>
        <taxon>Diplostraca</taxon>
        <taxon>Cladocera</taxon>
        <taxon>Anomopoda</taxon>
        <taxon>Daphniidae</taxon>
        <taxon>Daphnia</taxon>
    </lineage>
</organism>
<dbReference type="STRING" id="35525.A0A164T151"/>
<feature type="compositionally biased region" description="Basic and acidic residues" evidence="2">
    <location>
        <begin position="618"/>
        <end position="627"/>
    </location>
</feature>
<evidence type="ECO:0000313" key="7">
    <source>
        <dbReference type="Proteomes" id="UP000076858"/>
    </source>
</evidence>
<dbReference type="InterPro" id="IPR000477">
    <property type="entry name" value="RT_dom"/>
</dbReference>
<feature type="non-terminal residue" evidence="6">
    <location>
        <position position="1782"/>
    </location>
</feature>
<comment type="caution">
    <text evidence="6">The sequence shown here is derived from an EMBL/GenBank/DDBJ whole genome shotgun (WGS) entry which is preliminary data.</text>
</comment>
<dbReference type="GO" id="GO:0015074">
    <property type="term" value="P:DNA integration"/>
    <property type="evidence" value="ECO:0007669"/>
    <property type="project" value="InterPro"/>
</dbReference>
<evidence type="ECO:0008006" key="8">
    <source>
        <dbReference type="Google" id="ProtNLM"/>
    </source>
</evidence>
<dbReference type="GO" id="GO:0003677">
    <property type="term" value="F:DNA binding"/>
    <property type="evidence" value="ECO:0007669"/>
    <property type="project" value="UniProtKB-KW"/>
</dbReference>
<dbReference type="PROSITE" id="PS51898">
    <property type="entry name" value="TYR_RECOMBINASE"/>
    <property type="match status" value="1"/>
</dbReference>
<evidence type="ECO:0000256" key="2">
    <source>
        <dbReference type="SAM" id="MobiDB-lite"/>
    </source>
</evidence>
<feature type="region of interest" description="Disordered" evidence="2">
    <location>
        <begin position="618"/>
        <end position="682"/>
    </location>
</feature>
<dbReference type="InterPro" id="IPR043128">
    <property type="entry name" value="Rev_trsase/Diguanyl_cyclase"/>
</dbReference>
<dbReference type="GO" id="GO:0071897">
    <property type="term" value="P:DNA biosynthetic process"/>
    <property type="evidence" value="ECO:0007669"/>
    <property type="project" value="UniProtKB-ARBA"/>
</dbReference>
<dbReference type="InterPro" id="IPR010998">
    <property type="entry name" value="Integrase_recombinase_N"/>
</dbReference>
<evidence type="ECO:0000256" key="1">
    <source>
        <dbReference type="ARBA" id="ARBA00023125"/>
    </source>
</evidence>
<dbReference type="InterPro" id="IPR044068">
    <property type="entry name" value="CB"/>
</dbReference>
<keyword evidence="7" id="KW-1185">Reference proteome</keyword>
<dbReference type="CDD" id="cd03714">
    <property type="entry name" value="RT_DIRS1"/>
    <property type="match status" value="1"/>
</dbReference>
<dbReference type="GO" id="GO:0006310">
    <property type="term" value="P:DNA recombination"/>
    <property type="evidence" value="ECO:0007669"/>
    <property type="project" value="InterPro"/>
</dbReference>
<dbReference type="InterPro" id="IPR043502">
    <property type="entry name" value="DNA/RNA_pol_sf"/>
</dbReference>
<proteinExistence type="predicted"/>
<evidence type="ECO:0000259" key="3">
    <source>
        <dbReference type="PROSITE" id="PS50878"/>
    </source>
</evidence>
<evidence type="ECO:0000259" key="4">
    <source>
        <dbReference type="PROSITE" id="PS51898"/>
    </source>
</evidence>
<reference evidence="6 7" key="1">
    <citation type="submission" date="2016-03" db="EMBL/GenBank/DDBJ databases">
        <title>EvidentialGene: Evidence-directed Construction of Genes on Genomes.</title>
        <authorList>
            <person name="Gilbert D.G."/>
            <person name="Choi J.-H."/>
            <person name="Mockaitis K."/>
            <person name="Colbourne J."/>
            <person name="Pfrender M."/>
        </authorList>
    </citation>
    <scope>NUCLEOTIDE SEQUENCE [LARGE SCALE GENOMIC DNA]</scope>
    <source>
        <strain evidence="6 7">Xinb3</strain>
        <tissue evidence="6">Complete organism</tissue>
    </source>
</reference>
<dbReference type="PANTHER" id="PTHR33050:SF7">
    <property type="entry name" value="RIBONUCLEASE H"/>
    <property type="match status" value="1"/>
</dbReference>
<dbReference type="Gene3D" id="3.10.10.10">
    <property type="entry name" value="HIV Type 1 Reverse Transcriptase, subunit A, domain 1"/>
    <property type="match status" value="1"/>
</dbReference>
<keyword evidence="1" id="KW-0238">DNA-binding</keyword>
<dbReference type="SUPFAM" id="SSF47823">
    <property type="entry name" value="lambda integrase-like, N-terminal domain"/>
    <property type="match status" value="1"/>
</dbReference>
<dbReference type="Pfam" id="PF07727">
    <property type="entry name" value="RVT_2"/>
    <property type="match status" value="1"/>
</dbReference>
<dbReference type="InterPro" id="IPR013103">
    <property type="entry name" value="RVT_2"/>
</dbReference>
<dbReference type="InterPro" id="IPR002104">
    <property type="entry name" value="Integrase_catalytic"/>
</dbReference>
<dbReference type="SUPFAM" id="SSF56672">
    <property type="entry name" value="DNA/RNA polymerases"/>
    <property type="match status" value="1"/>
</dbReference>
<dbReference type="OrthoDB" id="6361724at2759"/>
<dbReference type="Proteomes" id="UP000076858">
    <property type="component" value="Unassembled WGS sequence"/>
</dbReference>
<dbReference type="Gene3D" id="3.30.70.270">
    <property type="match status" value="1"/>
</dbReference>
<dbReference type="Pfam" id="PF00078">
    <property type="entry name" value="RVT_1"/>
    <property type="match status" value="1"/>
</dbReference>
<dbReference type="Gene3D" id="1.10.150.130">
    <property type="match status" value="1"/>
</dbReference>
<feature type="domain" description="Reverse transcriptase" evidence="3">
    <location>
        <begin position="1079"/>
        <end position="1261"/>
    </location>
</feature>
<feature type="region of interest" description="Disordered" evidence="2">
    <location>
        <begin position="909"/>
        <end position="960"/>
    </location>
</feature>
<accession>A0A164T151</accession>
<evidence type="ECO:0000259" key="5">
    <source>
        <dbReference type="PROSITE" id="PS51900"/>
    </source>
</evidence>
<protein>
    <recommendedName>
        <fullName evidence="8">Reverse transcriptase domain-containing protein</fullName>
    </recommendedName>
</protein>
<gene>
    <name evidence="6" type="ORF">APZ42_025480</name>
</gene>
<dbReference type="PROSITE" id="PS50878">
    <property type="entry name" value="RT_POL"/>
    <property type="match status" value="1"/>
</dbReference>
<evidence type="ECO:0000313" key="6">
    <source>
        <dbReference type="EMBL" id="KZS10125.1"/>
    </source>
</evidence>
<dbReference type="InterPro" id="IPR052055">
    <property type="entry name" value="Hepadnavirus_pol/RT"/>
</dbReference>
<sequence length="1782" mass="200456">MMCHPQKFSYLGKTMKQNFVPLVGVHPEAEPENEKEQMLPQENDEAPLRRSRITCKKVICLGLPTSDDETKSAMMLDNDPSKPFSPGVDPRYKARLVAWGYAQLFGVDYLDTYAPVVKHYSIRIVLAIITLKNLDMIQLDIKTAFLYGDLQEEIYMKQLEGYVITGKEDYVCRLLKPIYDLKQASRCKYSKFNEAILLLGFTRCLHDPCVYYRFTAKEEYTIMVIYVDDGSAFVLYLPTALSDLTSPGIAKSERSPLTNQTLSRVSQKTLLSPFIKLQLTSLNREKNIGLQSTKSWPTSDEPFITAFAMAIAPTRLYSATQTLTGLVNSKNENQALVSYFSSMVDQYHTAVDVNEQQPYLPEMLSSTHKCALVLTNGEESKTAKYTDVKYFFTREQQELGNILVTHTVERNNRPTYLPNRYLERSEYIPLDPKGVDLFYFSIFKDLKEHRSTNMSRPRSELFRGRFYDPRVTFFDQPVPERERMREREMRIRSHLPHPGYQLRERSPIGFPRHASQWDSSGYGFFSSLEDHEGRFFDHRTEYRDDYSHGPAVEYYNFPNDRREDFRGYYCGDKDFYFYSEDGLCYDARGFCYRFEEDGFYYDVVTGCRHDSGGFACDEKGVRRERPSGKSLSSGKRTSPPIEEANAVPSVTQHQAEEEVNSDQAKRSRPSSTSSPAQGGGEVEMAAPVVVNLTPTEAVATIPVITIEGVSLPGGSGSQPLSVSKGISEEISSLMTKGISTDTSKSISREFPLEFVDAEFSLKPPKLDGWISRRVPLKADKSVVRSINAAEESFTKAQLKIMDIAPPLIDLYARLHSLPDSESLKRPVQAALQQWGRAFFHITKERRRAVIALAEPGAEYLLRDPDAFESGKEARSFLFTDRYLQAMLTDASRDNTLAQAASAAAAAAAARFPKRSSTRHVRVDQPGTAFPPPRYGANQTTRGGKGGRGRSDRGRGQRGSAWLQGGRRYVAQNSKQLTPCKTAPEPPLVPYPQMEIPLNPVVIPDPHQGPQAVASRLKHFAAHWSAVTSDQWVLEVVREGVTIDFISEPIQKILPPQIVMSAEMSAVCDAEVRELLSKRAIVEVTDGSSGFVCSFFCIKKKQPGQFRPIVNLKPLNRFIRYQHFKMENLESVRFLVRKGDWLAKVDLKDAYFTVAVRESHHKYLRFRWKERVFQFNCMAFGLAPAPRIFTKILKTVMAFLRRQGIRLVIYLDDILILNDSKNGLLADINRVIELLQSLGFLINWEKSIIVLTQTIEYLGLIVDSTDPSFSLPDSKATAVKMMCALALSEGRVSLRTLASIQGNFSWAIPAIPFAQSHYRSLQRFYISNAQRVNFNLDVKVCLTPSARLDLSWWVANIEKANGKMFFPRDPDFEIFRMHGDKHINELELLGAFFAIQAFLSNKSEIAIRIFLDNVTAVSYVNKGGGTRSAALTTTAKAISAWCEARKIAVEAVHLAGELNTIADRESRAEADASDWRLDINMFVLISKIWKMDTDLFAAAWNNQLPQFISWGPQPGAIAANAFSVNWKNIHGYAPALVPGFIGARMRHTPAPSTVTSAPNISTRRVSPAARIRLSEFSRLETLRRSYDVQGFSQPAIELFLAGSRANTNAAYESAWVNWRNWCLEWGSDPLRSDLALASAFLAHLHASGKSYSSINLHRSMLSTTLSAIDGIPIGQHPLIVKLLKGCFNLNPPRPRYDSTWDPNHVFQFMSSLGSNEFLPLPTLSGKLVTLLALATLLRVSELASITFASVEFAGNSVRFSLSKPRKSQRSGPLQSFTLSACPD</sequence>